<protein>
    <submittedName>
        <fullName evidence="7">Benzoate-CoA ligase family protein</fullName>
    </submittedName>
</protein>
<keyword evidence="4" id="KW-0067">ATP-binding</keyword>
<dbReference type="InterPro" id="IPR000873">
    <property type="entry name" value="AMP-dep_synth/lig_dom"/>
</dbReference>
<proteinExistence type="inferred from homology"/>
<dbReference type="InterPro" id="IPR045851">
    <property type="entry name" value="AMP-bd_C_sf"/>
</dbReference>
<dbReference type="InterPro" id="IPR020845">
    <property type="entry name" value="AMP-binding_CS"/>
</dbReference>
<dbReference type="Gene3D" id="3.30.300.30">
    <property type="match status" value="1"/>
</dbReference>
<dbReference type="Gene3D" id="3.40.50.12780">
    <property type="entry name" value="N-terminal domain of ligase-like"/>
    <property type="match status" value="1"/>
</dbReference>
<name>A0A7C5LDE1_CALS0</name>
<dbReference type="PROSITE" id="PS00455">
    <property type="entry name" value="AMP_BINDING"/>
    <property type="match status" value="1"/>
</dbReference>
<keyword evidence="2 7" id="KW-0436">Ligase</keyword>
<dbReference type="PANTHER" id="PTHR43352">
    <property type="entry name" value="ACETYL-COA SYNTHETASE"/>
    <property type="match status" value="1"/>
</dbReference>
<dbReference type="EMBL" id="DRWN01000066">
    <property type="protein sequence ID" value="HHK69041.1"/>
    <property type="molecule type" value="Genomic_DNA"/>
</dbReference>
<keyword evidence="3" id="KW-0547">Nucleotide-binding</keyword>
<reference evidence="7" key="1">
    <citation type="journal article" date="2020" name="mSystems">
        <title>Genome- and Community-Level Interaction Insights into Carbon Utilization and Element Cycling Functions of Hydrothermarchaeota in Hydrothermal Sediment.</title>
        <authorList>
            <person name="Zhou Z."/>
            <person name="Liu Y."/>
            <person name="Xu W."/>
            <person name="Pan J."/>
            <person name="Luo Z.H."/>
            <person name="Li M."/>
        </authorList>
    </citation>
    <scope>NUCLEOTIDE SEQUENCE [LARGE SCALE GENOMIC DNA]</scope>
    <source>
        <strain evidence="7">SpSt-1056</strain>
    </source>
</reference>
<comment type="caution">
    <text evidence="7">The sequence shown here is derived from an EMBL/GenBank/DDBJ whole genome shotgun (WGS) entry which is preliminary data.</text>
</comment>
<dbReference type="InterPro" id="IPR025110">
    <property type="entry name" value="AMP-bd_C"/>
</dbReference>
<dbReference type="GO" id="GO:0016878">
    <property type="term" value="F:acid-thiol ligase activity"/>
    <property type="evidence" value="ECO:0007669"/>
    <property type="project" value="TreeGrafter"/>
</dbReference>
<dbReference type="AlphaFoldDB" id="A0A7C5LDE1"/>
<dbReference type="GO" id="GO:0016405">
    <property type="term" value="F:CoA-ligase activity"/>
    <property type="evidence" value="ECO:0007669"/>
    <property type="project" value="InterPro"/>
</dbReference>
<accession>A0A7C5LDE1</accession>
<dbReference type="NCBIfam" id="TIGR02262">
    <property type="entry name" value="benz_CoA_lig"/>
    <property type="match status" value="1"/>
</dbReference>
<evidence type="ECO:0000256" key="1">
    <source>
        <dbReference type="ARBA" id="ARBA00006432"/>
    </source>
</evidence>
<dbReference type="GO" id="GO:0044550">
    <property type="term" value="P:secondary metabolite biosynthetic process"/>
    <property type="evidence" value="ECO:0007669"/>
    <property type="project" value="TreeGrafter"/>
</dbReference>
<comment type="similarity">
    <text evidence="1">Belongs to the ATP-dependent AMP-binding enzyme family.</text>
</comment>
<dbReference type="SUPFAM" id="SSF56801">
    <property type="entry name" value="Acetyl-CoA synthetase-like"/>
    <property type="match status" value="1"/>
</dbReference>
<dbReference type="Pfam" id="PF13193">
    <property type="entry name" value="AMP-binding_C"/>
    <property type="match status" value="1"/>
</dbReference>
<dbReference type="InterPro" id="IPR042099">
    <property type="entry name" value="ANL_N_sf"/>
</dbReference>
<feature type="domain" description="AMP-dependent synthetase/ligase" evidence="5">
    <location>
        <begin position="45"/>
        <end position="400"/>
    </location>
</feature>
<dbReference type="PANTHER" id="PTHR43352:SF1">
    <property type="entry name" value="ANTHRANILATE--COA LIGASE"/>
    <property type="match status" value="1"/>
</dbReference>
<evidence type="ECO:0000256" key="4">
    <source>
        <dbReference type="ARBA" id="ARBA00022840"/>
    </source>
</evidence>
<sequence length="553" mass="61803">MSLMERYGPPKEMWPRFKLDFPEARKWPVKLNIAETLVDEHVRSGRGGKPAVMVDDRKITYEELRLMVNRFGNALRGLGVEAGDRVMLILPNIPEFIVSSLAVQKIGAVTVPVHPMFRADEISHIANDCEAKILITSIQILDEVEKAQPNLKTVRHTVIAEAEQNEVKDVYISFNELIDRYEDATELQPVRLDQDEPVLLLYTSGTTGQPKGCIHTARHYLAVADCYAKNVLMASESDVWGGTPSLAFAYGHTGLLCNPLRHGATTSLMGSIKFYPAHVLELIEKHRVTVFYCVPTAYRAIVALKQERKKYDLSSVRVCVTAGEPCPPTLYNEVREFFGCEVLEHLGCTELLDGFISSRFGHVKPGSVGLPVPGFEVRLVDDVENETPVGVVGHVAVIGPIGIRYWRSPDKQAESVKQGWNYTGDMAYRDEEGFFWFVGRSDDVIKSAAYRISPHEVEDALAKHPAVAEAAVIGVPDQERGQVVKAFIVLKQGFTASDALREAIRQFVKRRIAPYKAPKEIEFVGELPKTQTGKIKRHLLRSMETERREGKPG</sequence>
<gene>
    <name evidence="7" type="ORF">ENM11_07860</name>
</gene>
<evidence type="ECO:0000256" key="2">
    <source>
        <dbReference type="ARBA" id="ARBA00022598"/>
    </source>
</evidence>
<evidence type="ECO:0000256" key="3">
    <source>
        <dbReference type="ARBA" id="ARBA00022741"/>
    </source>
</evidence>
<dbReference type="InterPro" id="IPR011957">
    <property type="entry name" value="Benz_CoA_lig"/>
</dbReference>
<dbReference type="Pfam" id="PF00501">
    <property type="entry name" value="AMP-binding"/>
    <property type="match status" value="1"/>
</dbReference>
<dbReference type="GO" id="GO:0005524">
    <property type="term" value="F:ATP binding"/>
    <property type="evidence" value="ECO:0007669"/>
    <property type="project" value="UniProtKB-KW"/>
</dbReference>
<organism evidence="7">
    <name type="scientific">Caldiarchaeum subterraneum</name>
    <dbReference type="NCBI Taxonomy" id="311458"/>
    <lineage>
        <taxon>Archaea</taxon>
        <taxon>Nitrososphaerota</taxon>
        <taxon>Candidatus Caldarchaeales</taxon>
        <taxon>Candidatus Caldarchaeaceae</taxon>
        <taxon>Candidatus Caldarchaeum</taxon>
    </lineage>
</organism>
<feature type="domain" description="AMP-binding enzyme C-terminal" evidence="6">
    <location>
        <begin position="456"/>
        <end position="534"/>
    </location>
</feature>
<evidence type="ECO:0000259" key="5">
    <source>
        <dbReference type="Pfam" id="PF00501"/>
    </source>
</evidence>
<evidence type="ECO:0000313" key="7">
    <source>
        <dbReference type="EMBL" id="HHK69041.1"/>
    </source>
</evidence>
<dbReference type="FunFam" id="3.30.300.30:FF:000005">
    <property type="entry name" value="Acyl-coenzyme A synthetase ACSM5, mitochondrial"/>
    <property type="match status" value="1"/>
</dbReference>
<evidence type="ECO:0000259" key="6">
    <source>
        <dbReference type="Pfam" id="PF13193"/>
    </source>
</evidence>